<organism evidence="4 5">
    <name type="scientific">Cuscuta campestris</name>
    <dbReference type="NCBI Taxonomy" id="132261"/>
    <lineage>
        <taxon>Eukaryota</taxon>
        <taxon>Viridiplantae</taxon>
        <taxon>Streptophyta</taxon>
        <taxon>Embryophyta</taxon>
        <taxon>Tracheophyta</taxon>
        <taxon>Spermatophyta</taxon>
        <taxon>Magnoliopsida</taxon>
        <taxon>eudicotyledons</taxon>
        <taxon>Gunneridae</taxon>
        <taxon>Pentapetalae</taxon>
        <taxon>asterids</taxon>
        <taxon>lamiids</taxon>
        <taxon>Solanales</taxon>
        <taxon>Convolvulaceae</taxon>
        <taxon>Cuscuteae</taxon>
        <taxon>Cuscuta</taxon>
        <taxon>Cuscuta subgen. Grammica</taxon>
        <taxon>Cuscuta sect. Cleistogrammica</taxon>
    </lineage>
</organism>
<keyword evidence="2" id="KW-0832">Ubl conjugation</keyword>
<sequence>MAGNGDRVPTLVYWGGEIIKNGYLGSIDYSEPPKAMCFLSRSHSSFIELLGEVLAAMNADDEEVDTSLTLFGKYPTTVPGGKVVFVSIPLTDNPSWKWFLEANAVPQPVHVYVVAAKRAPESSTNTARGHMGVRKNKNRATMKIFVKTTTGKKIALEVEPSDTIAEVKEQIEELEGIPANQQWLIFAGRQLEDCCTLADYNVENESAIHLTLRLCGC</sequence>
<dbReference type="EMBL" id="OOIL02000326">
    <property type="protein sequence ID" value="VFQ63748.1"/>
    <property type="molecule type" value="Genomic_DNA"/>
</dbReference>
<dbReference type="Gene3D" id="3.10.20.90">
    <property type="entry name" value="Phosphatidylinositol 3-kinase Catalytic Subunit, Chain A, domain 1"/>
    <property type="match status" value="1"/>
</dbReference>
<dbReference type="SUPFAM" id="SSF54236">
    <property type="entry name" value="Ubiquitin-like"/>
    <property type="match status" value="1"/>
</dbReference>
<proteinExistence type="predicted"/>
<dbReference type="InterPro" id="IPR019956">
    <property type="entry name" value="Ubiquitin_dom"/>
</dbReference>
<dbReference type="FunFam" id="3.10.20.90:FF:000222">
    <property type="entry name" value="Polyubiquitin 5"/>
    <property type="match status" value="1"/>
</dbReference>
<evidence type="ECO:0000256" key="2">
    <source>
        <dbReference type="ARBA" id="ARBA00022843"/>
    </source>
</evidence>
<dbReference type="InterPro" id="IPR029071">
    <property type="entry name" value="Ubiquitin-like_domsf"/>
</dbReference>
<dbReference type="PROSITE" id="PS50053">
    <property type="entry name" value="UBIQUITIN_2"/>
    <property type="match status" value="1"/>
</dbReference>
<reference evidence="4 5" key="1">
    <citation type="submission" date="2018-04" db="EMBL/GenBank/DDBJ databases">
        <authorList>
            <person name="Vogel A."/>
        </authorList>
    </citation>
    <scope>NUCLEOTIDE SEQUENCE [LARGE SCALE GENOMIC DNA]</scope>
</reference>
<dbReference type="Proteomes" id="UP000595140">
    <property type="component" value="Unassembled WGS sequence"/>
</dbReference>
<gene>
    <name evidence="4" type="ORF">CCAM_LOCUS5524</name>
</gene>
<dbReference type="OrthoDB" id="419317at2759"/>
<dbReference type="SMART" id="SM00213">
    <property type="entry name" value="UBQ"/>
    <property type="match status" value="1"/>
</dbReference>
<dbReference type="GO" id="GO:0003729">
    <property type="term" value="F:mRNA binding"/>
    <property type="evidence" value="ECO:0007669"/>
    <property type="project" value="UniProtKB-ARBA"/>
</dbReference>
<accession>A0A484KFS3</accession>
<dbReference type="InterPro" id="IPR019954">
    <property type="entry name" value="Ubiquitin_CS"/>
</dbReference>
<dbReference type="PROSITE" id="PS00299">
    <property type="entry name" value="UBIQUITIN_1"/>
    <property type="match status" value="1"/>
</dbReference>
<keyword evidence="5" id="KW-1185">Reference proteome</keyword>
<dbReference type="PANTHER" id="PTHR10666">
    <property type="entry name" value="UBIQUITIN"/>
    <property type="match status" value="1"/>
</dbReference>
<dbReference type="InterPro" id="IPR050158">
    <property type="entry name" value="Ubiquitin_ubiquitin-like"/>
</dbReference>
<dbReference type="InterPro" id="IPR000626">
    <property type="entry name" value="Ubiquitin-like_dom"/>
</dbReference>
<dbReference type="Pfam" id="PF00240">
    <property type="entry name" value="ubiquitin"/>
    <property type="match status" value="1"/>
</dbReference>
<evidence type="ECO:0000313" key="5">
    <source>
        <dbReference type="Proteomes" id="UP000595140"/>
    </source>
</evidence>
<feature type="domain" description="Ubiquitin-like" evidence="3">
    <location>
        <begin position="142"/>
        <end position="217"/>
    </location>
</feature>
<keyword evidence="1" id="KW-1017">Isopeptide bond</keyword>
<evidence type="ECO:0000313" key="4">
    <source>
        <dbReference type="EMBL" id="VFQ63748.1"/>
    </source>
</evidence>
<evidence type="ECO:0000259" key="3">
    <source>
        <dbReference type="PROSITE" id="PS50053"/>
    </source>
</evidence>
<dbReference type="PRINTS" id="PR00348">
    <property type="entry name" value="UBIQUITIN"/>
</dbReference>
<dbReference type="AlphaFoldDB" id="A0A484KFS3"/>
<evidence type="ECO:0000256" key="1">
    <source>
        <dbReference type="ARBA" id="ARBA00022499"/>
    </source>
</evidence>
<name>A0A484KFS3_9ASTE</name>
<protein>
    <recommendedName>
        <fullName evidence="3">Ubiquitin-like domain-containing protein</fullName>
    </recommendedName>
</protein>